<dbReference type="AlphaFoldDB" id="A7F756"/>
<dbReference type="GeneID" id="5481690"/>
<sequence>MIFGKDGMNVDLDNKYDFLLMVVLGVSVGG</sequence>
<dbReference type="RefSeq" id="XP_001585552.1">
    <property type="nucleotide sequence ID" value="XM_001585502.1"/>
</dbReference>
<evidence type="ECO:0000313" key="2">
    <source>
        <dbReference type="Proteomes" id="UP000001312"/>
    </source>
</evidence>
<gene>
    <name evidence="1" type="ORF">SS1G_13436</name>
</gene>
<evidence type="ECO:0000313" key="1">
    <source>
        <dbReference type="EMBL" id="EDN98577.1"/>
    </source>
</evidence>
<dbReference type="EMBL" id="CH476645">
    <property type="protein sequence ID" value="EDN98577.1"/>
    <property type="molecule type" value="Genomic_DNA"/>
</dbReference>
<accession>A7F756</accession>
<reference evidence="2" key="1">
    <citation type="journal article" date="2011" name="PLoS Genet.">
        <title>Genomic analysis of the necrotrophic fungal pathogens Sclerotinia sclerotiorum and Botrytis cinerea.</title>
        <authorList>
            <person name="Amselem J."/>
            <person name="Cuomo C.A."/>
            <person name="van Kan J.A."/>
            <person name="Viaud M."/>
            <person name="Benito E.P."/>
            <person name="Couloux A."/>
            <person name="Coutinho P.M."/>
            <person name="de Vries R.P."/>
            <person name="Dyer P.S."/>
            <person name="Fillinger S."/>
            <person name="Fournier E."/>
            <person name="Gout L."/>
            <person name="Hahn M."/>
            <person name="Kohn L."/>
            <person name="Lapalu N."/>
            <person name="Plummer K.M."/>
            <person name="Pradier J.M."/>
            <person name="Quevillon E."/>
            <person name="Sharon A."/>
            <person name="Simon A."/>
            <person name="ten Have A."/>
            <person name="Tudzynski B."/>
            <person name="Tudzynski P."/>
            <person name="Wincker P."/>
            <person name="Andrew M."/>
            <person name="Anthouard V."/>
            <person name="Beever R.E."/>
            <person name="Beffa R."/>
            <person name="Benoit I."/>
            <person name="Bouzid O."/>
            <person name="Brault B."/>
            <person name="Chen Z."/>
            <person name="Choquer M."/>
            <person name="Collemare J."/>
            <person name="Cotton P."/>
            <person name="Danchin E.G."/>
            <person name="Da Silva C."/>
            <person name="Gautier A."/>
            <person name="Giraud C."/>
            <person name="Giraud T."/>
            <person name="Gonzalez C."/>
            <person name="Grossetete S."/>
            <person name="Guldener U."/>
            <person name="Henrissat B."/>
            <person name="Howlett B.J."/>
            <person name="Kodira C."/>
            <person name="Kretschmer M."/>
            <person name="Lappartient A."/>
            <person name="Leroch M."/>
            <person name="Levis C."/>
            <person name="Mauceli E."/>
            <person name="Neuveglise C."/>
            <person name="Oeser B."/>
            <person name="Pearson M."/>
            <person name="Poulain J."/>
            <person name="Poussereau N."/>
            <person name="Quesneville H."/>
            <person name="Rascle C."/>
            <person name="Schumacher J."/>
            <person name="Segurens B."/>
            <person name="Sexton A."/>
            <person name="Silva E."/>
            <person name="Sirven C."/>
            <person name="Soanes D.M."/>
            <person name="Talbot N.J."/>
            <person name="Templeton M."/>
            <person name="Yandava C."/>
            <person name="Yarden O."/>
            <person name="Zeng Q."/>
            <person name="Rollins J.A."/>
            <person name="Lebrun M.H."/>
            <person name="Dickman M."/>
        </authorList>
    </citation>
    <scope>NUCLEOTIDE SEQUENCE [LARGE SCALE GENOMIC DNA]</scope>
    <source>
        <strain evidence="2">ATCC 18683 / 1980 / Ss-1</strain>
    </source>
</reference>
<dbReference type="InParanoid" id="A7F756"/>
<dbReference type="KEGG" id="ssl:SS1G_13436"/>
<dbReference type="Proteomes" id="UP000001312">
    <property type="component" value="Unassembled WGS sequence"/>
</dbReference>
<organism evidence="1 2">
    <name type="scientific">Sclerotinia sclerotiorum (strain ATCC 18683 / 1980 / Ss-1)</name>
    <name type="common">White mold</name>
    <name type="synonym">Whetzelinia sclerotiorum</name>
    <dbReference type="NCBI Taxonomy" id="665079"/>
    <lineage>
        <taxon>Eukaryota</taxon>
        <taxon>Fungi</taxon>
        <taxon>Dikarya</taxon>
        <taxon>Ascomycota</taxon>
        <taxon>Pezizomycotina</taxon>
        <taxon>Leotiomycetes</taxon>
        <taxon>Helotiales</taxon>
        <taxon>Sclerotiniaceae</taxon>
        <taxon>Sclerotinia</taxon>
    </lineage>
</organism>
<protein>
    <submittedName>
        <fullName evidence="1">Uncharacterized protein</fullName>
    </submittedName>
</protein>
<proteinExistence type="predicted"/>
<keyword evidence="2" id="KW-1185">Reference proteome</keyword>
<dbReference type="HOGENOM" id="CLU_3406586_0_0_1"/>
<name>A7F756_SCLS1</name>